<keyword evidence="2" id="KW-1185">Reference proteome</keyword>
<dbReference type="AlphaFoldDB" id="A0A3G2L1L6"/>
<dbReference type="Proteomes" id="UP000276309">
    <property type="component" value="Chromosome"/>
</dbReference>
<name>A0A3G2L1L6_9FLAO</name>
<dbReference type="OrthoDB" id="1364277at2"/>
<dbReference type="EMBL" id="CP032050">
    <property type="protein sequence ID" value="AYN66121.1"/>
    <property type="molecule type" value="Genomic_DNA"/>
</dbReference>
<evidence type="ECO:0000313" key="2">
    <source>
        <dbReference type="Proteomes" id="UP000276309"/>
    </source>
</evidence>
<organism evidence="1 2">
    <name type="scientific">Euzebyella marina</name>
    <dbReference type="NCBI Taxonomy" id="1761453"/>
    <lineage>
        <taxon>Bacteria</taxon>
        <taxon>Pseudomonadati</taxon>
        <taxon>Bacteroidota</taxon>
        <taxon>Flavobacteriia</taxon>
        <taxon>Flavobacteriales</taxon>
        <taxon>Flavobacteriaceae</taxon>
        <taxon>Euzebyella</taxon>
    </lineage>
</organism>
<sequence>MVIGFIISGCSSTKKIETTAPFSLGEPYAQKWTLENDSAKEGHEVVIPILSLEKDRAELKNLYYMGKRAPLQIKLTSIGNVAVAEFGDIANELVETSQEDEPFPFQLSETQAVVSYVNNEKVKYFQINGIQRNLAIIYPNLEAKNSQ</sequence>
<protein>
    <submittedName>
        <fullName evidence="1">Uncharacterized protein</fullName>
    </submittedName>
</protein>
<evidence type="ECO:0000313" key="1">
    <source>
        <dbReference type="EMBL" id="AYN66121.1"/>
    </source>
</evidence>
<reference evidence="1 2" key="1">
    <citation type="submission" date="2018-08" db="EMBL/GenBank/DDBJ databases">
        <title>The reduced genetic potential of extracellular carbohydrate catabolism in Euzebyella marina RN62, a Flavobacteriia bacterium isolated from the hadal water.</title>
        <authorList>
            <person name="Xue C."/>
        </authorList>
    </citation>
    <scope>NUCLEOTIDE SEQUENCE [LARGE SCALE GENOMIC DNA]</scope>
    <source>
        <strain evidence="1 2">RN62</strain>
    </source>
</reference>
<proteinExistence type="predicted"/>
<dbReference type="KEGG" id="emar:D1013_01355"/>
<gene>
    <name evidence="1" type="ORF">D1013_01355</name>
</gene>
<accession>A0A3G2L1L6</accession>